<comment type="function">
    <text evidence="4">Involved in pre-mRNA splicing as component of the spliceosome. Component of the PRP19-CDC5L complex that forms an integral part of the spliceosome and is required for activating pre-mRNA splicing. As a component of the minor spliceosome, involved in the splicing of U12-type introns in pre-mRNAs.</text>
</comment>
<evidence type="ECO:0000256" key="2">
    <source>
        <dbReference type="ARBA" id="ARBA00022737"/>
    </source>
</evidence>
<dbReference type="PROSITE" id="PS50294">
    <property type="entry name" value="WD_REPEATS_REGION"/>
    <property type="match status" value="5"/>
</dbReference>
<dbReference type="InterPro" id="IPR015943">
    <property type="entry name" value="WD40/YVTN_repeat-like_dom_sf"/>
</dbReference>
<dbReference type="EMBL" id="WJQU01000003">
    <property type="protein sequence ID" value="KAJ6639224.1"/>
    <property type="molecule type" value="Genomic_DNA"/>
</dbReference>
<evidence type="ECO:0000256" key="1">
    <source>
        <dbReference type="ARBA" id="ARBA00022574"/>
    </source>
</evidence>
<feature type="repeat" description="WD" evidence="7">
    <location>
        <begin position="225"/>
        <end position="266"/>
    </location>
</feature>
<dbReference type="PANTHER" id="PTHR19923">
    <property type="entry name" value="WD40 REPEAT PROTEINPRL1/PRL2-RELATED"/>
    <property type="match status" value="1"/>
</dbReference>
<dbReference type="InterPro" id="IPR045241">
    <property type="entry name" value="Prp46/PLRG1-like"/>
</dbReference>
<dbReference type="GO" id="GO:0000398">
    <property type="term" value="P:mRNA splicing, via spliceosome"/>
    <property type="evidence" value="ECO:0007669"/>
    <property type="project" value="InterPro"/>
</dbReference>
<reference evidence="8" key="1">
    <citation type="submission" date="2022-07" db="EMBL/GenBank/DDBJ databases">
        <authorList>
            <person name="Trinca V."/>
            <person name="Uliana J.V.C."/>
            <person name="Torres T.T."/>
            <person name="Ward R.J."/>
            <person name="Monesi N."/>
        </authorList>
    </citation>
    <scope>NUCLEOTIDE SEQUENCE</scope>
    <source>
        <strain evidence="8">HSMRA1968</strain>
        <tissue evidence="8">Whole embryos</tissue>
    </source>
</reference>
<sequence length="455" mass="50829">MEDVQRHSVHTLVFRSLKRSHDMFVSNQAVLPEVDENLERIKKSIKARDSYGLVFDRVKKANAIRQKQQMELSPAVETPSPQVEEPQTAVVSFDSQKSLVPVPSNPPHSSNTSSNLQLIPKKAPTIPKPKWHAPWKLYRVISGHLGWVRCAAVEPGNEWLATGAADRVIKIWDLASGKLKLSLTGHVSTVRGLAVSPTHPYLFSCGEDRQVKCWDLEYNKVIRHYHGHLSAVYSLALHPTIDVLITAGRDSTARVWDMRTKANIHTLTGHTNTIASVVSQASNPQIITGSHDSTVRLWDLAAGKSVCTLTNHKKSVRSVVLHPTLYMFASASPDNIKQWTCPEGKFVQNISGHNSIVNCMAVNPDGVLVSGGDNGTLFFWDWRTGYNFQRFQAPVQPGSMDSEAGIFSMTFDQSGTRLITTEADKTIKVYKQDDEASEETHPINWRPEIIKRRKF</sequence>
<dbReference type="PRINTS" id="PR00320">
    <property type="entry name" value="GPROTEINBRPT"/>
</dbReference>
<evidence type="ECO:0000256" key="4">
    <source>
        <dbReference type="ARBA" id="ARBA00046238"/>
    </source>
</evidence>
<dbReference type="OrthoDB" id="10256122at2759"/>
<dbReference type="AlphaFoldDB" id="A0A9Q0MXA3"/>
<evidence type="ECO:0000313" key="8">
    <source>
        <dbReference type="EMBL" id="KAJ6639224.1"/>
    </source>
</evidence>
<dbReference type="GO" id="GO:0071011">
    <property type="term" value="C:precatalytic spliceosome"/>
    <property type="evidence" value="ECO:0007669"/>
    <property type="project" value="TreeGrafter"/>
</dbReference>
<dbReference type="GO" id="GO:0071013">
    <property type="term" value="C:catalytic step 2 spliceosome"/>
    <property type="evidence" value="ECO:0007669"/>
    <property type="project" value="TreeGrafter"/>
</dbReference>
<feature type="repeat" description="WD" evidence="7">
    <location>
        <begin position="141"/>
        <end position="182"/>
    </location>
</feature>
<accession>A0A9Q0MXA3</accession>
<dbReference type="PROSITE" id="PS50082">
    <property type="entry name" value="WD_REPEATS_2"/>
    <property type="match status" value="5"/>
</dbReference>
<evidence type="ECO:0000256" key="5">
    <source>
        <dbReference type="ARBA" id="ARBA00062641"/>
    </source>
</evidence>
<gene>
    <name evidence="8" type="primary">PLRG1</name>
    <name evidence="8" type="ORF">Bhyg_11966</name>
</gene>
<dbReference type="Gene3D" id="2.130.10.10">
    <property type="entry name" value="YVTN repeat-like/Quinoprotein amine dehydrogenase"/>
    <property type="match status" value="1"/>
</dbReference>
<dbReference type="SMART" id="SM00320">
    <property type="entry name" value="WD40"/>
    <property type="match status" value="7"/>
</dbReference>
<proteinExistence type="inferred from homology"/>
<dbReference type="InterPro" id="IPR020472">
    <property type="entry name" value="WD40_PAC1"/>
</dbReference>
<keyword evidence="1 7" id="KW-0853">WD repeat</keyword>
<comment type="caution">
    <text evidence="8">The sequence shown here is derived from an EMBL/GenBank/DDBJ whole genome shotgun (WGS) entry which is preliminary data.</text>
</comment>
<name>A0A9Q0MXA3_9DIPT</name>
<dbReference type="Pfam" id="PF00400">
    <property type="entry name" value="WD40"/>
    <property type="match status" value="7"/>
</dbReference>
<feature type="repeat" description="WD" evidence="7">
    <location>
        <begin position="183"/>
        <end position="224"/>
    </location>
</feature>
<comment type="similarity">
    <text evidence="3">Belongs to the WD repeat PRL1/PRL2 family.</text>
</comment>
<feature type="repeat" description="WD" evidence="7">
    <location>
        <begin position="267"/>
        <end position="308"/>
    </location>
</feature>
<evidence type="ECO:0000256" key="6">
    <source>
        <dbReference type="ARBA" id="ARBA00073631"/>
    </source>
</evidence>
<dbReference type="Proteomes" id="UP001151699">
    <property type="component" value="Chromosome X"/>
</dbReference>
<dbReference type="SUPFAM" id="SSF50978">
    <property type="entry name" value="WD40 repeat-like"/>
    <property type="match status" value="1"/>
</dbReference>
<dbReference type="InterPro" id="IPR001680">
    <property type="entry name" value="WD40_rpt"/>
</dbReference>
<protein>
    <recommendedName>
        <fullName evidence="6">Pleiotropic regulator 1</fullName>
    </recommendedName>
</protein>
<comment type="subunit">
    <text evidence="5">Identified in the spliceosome C complex. Component of the PRP19-CDC5L splicing complex composed of a core complex comprising a homotetramer of PRPF19, CDC5L, PLRG1 and BCAS2, and at least three less stably associated proteins CTNNBL1, CWC15 and HSPA8. Interacts (via its WD40 repeat domain) directly with CDC5L (via its C-terminal); the interaction is required for mRNA splicing but not for spliceosome assembly. Component of the minor spliceosome, which splices U12-type introns. Within this complex, interacts with CRIPT. Also interacts directly in the complex with BCAS2 and PRPF19. Interacts with USB1.</text>
</comment>
<dbReference type="InterPro" id="IPR036322">
    <property type="entry name" value="WD40_repeat_dom_sf"/>
</dbReference>
<evidence type="ECO:0000256" key="7">
    <source>
        <dbReference type="PROSITE-ProRule" id="PRU00221"/>
    </source>
</evidence>
<dbReference type="PROSITE" id="PS00678">
    <property type="entry name" value="WD_REPEATS_1"/>
    <property type="match status" value="3"/>
</dbReference>
<keyword evidence="2" id="KW-0677">Repeat</keyword>
<dbReference type="InterPro" id="IPR019775">
    <property type="entry name" value="WD40_repeat_CS"/>
</dbReference>
<dbReference type="FunFam" id="2.130.10.10:FF:000012">
    <property type="entry name" value="Putative pleiotropic regulator 1"/>
    <property type="match status" value="1"/>
</dbReference>
<evidence type="ECO:0000313" key="9">
    <source>
        <dbReference type="Proteomes" id="UP001151699"/>
    </source>
</evidence>
<dbReference type="CDD" id="cd00200">
    <property type="entry name" value="WD40"/>
    <property type="match status" value="1"/>
</dbReference>
<feature type="repeat" description="WD" evidence="7">
    <location>
        <begin position="350"/>
        <end position="390"/>
    </location>
</feature>
<dbReference type="GO" id="GO:0000974">
    <property type="term" value="C:Prp19 complex"/>
    <property type="evidence" value="ECO:0007669"/>
    <property type="project" value="TreeGrafter"/>
</dbReference>
<keyword evidence="9" id="KW-1185">Reference proteome</keyword>
<organism evidence="8 9">
    <name type="scientific">Pseudolycoriella hygida</name>
    <dbReference type="NCBI Taxonomy" id="35572"/>
    <lineage>
        <taxon>Eukaryota</taxon>
        <taxon>Metazoa</taxon>
        <taxon>Ecdysozoa</taxon>
        <taxon>Arthropoda</taxon>
        <taxon>Hexapoda</taxon>
        <taxon>Insecta</taxon>
        <taxon>Pterygota</taxon>
        <taxon>Neoptera</taxon>
        <taxon>Endopterygota</taxon>
        <taxon>Diptera</taxon>
        <taxon>Nematocera</taxon>
        <taxon>Sciaroidea</taxon>
        <taxon>Sciaridae</taxon>
        <taxon>Pseudolycoriella</taxon>
    </lineage>
</organism>
<dbReference type="PANTHER" id="PTHR19923:SF0">
    <property type="entry name" value="PLEIOTROPIC REGULATOR 1"/>
    <property type="match status" value="1"/>
</dbReference>
<evidence type="ECO:0000256" key="3">
    <source>
        <dbReference type="ARBA" id="ARBA00025726"/>
    </source>
</evidence>